<proteinExistence type="predicted"/>
<gene>
    <name evidence="1" type="ORF">EGYM00163_LOCUS2456</name>
</gene>
<reference evidence="1" key="1">
    <citation type="submission" date="2021-01" db="EMBL/GenBank/DDBJ databases">
        <authorList>
            <person name="Corre E."/>
            <person name="Pelletier E."/>
            <person name="Niang G."/>
            <person name="Scheremetjew M."/>
            <person name="Finn R."/>
            <person name="Kale V."/>
            <person name="Holt S."/>
            <person name="Cochrane G."/>
            <person name="Meng A."/>
            <person name="Brown T."/>
            <person name="Cohen L."/>
        </authorList>
    </citation>
    <scope>NUCLEOTIDE SEQUENCE</scope>
    <source>
        <strain evidence="1">CCMP1594</strain>
    </source>
</reference>
<name>A0A7S4FEQ7_9EUGL</name>
<dbReference type="EMBL" id="HBJA01007794">
    <property type="protein sequence ID" value="CAE0791342.1"/>
    <property type="molecule type" value="Transcribed_RNA"/>
</dbReference>
<evidence type="ECO:0000313" key="1">
    <source>
        <dbReference type="EMBL" id="CAE0791342.1"/>
    </source>
</evidence>
<accession>A0A7S4FEQ7</accession>
<protein>
    <submittedName>
        <fullName evidence="1">Uncharacterized protein</fullName>
    </submittedName>
</protein>
<sequence length="106" mass="11902">MHHEDQIIGYGDLVSDLASEDEAVVFVFAMGPMMHLEDMQLIRHLCERGIMMGMLLVEKWYGSIQHLKNVALNSDRNPLVSQADGRMGENSTIGSPCRDSCLPIQR</sequence>
<dbReference type="AlphaFoldDB" id="A0A7S4FEQ7"/>
<organism evidence="1">
    <name type="scientific">Eutreptiella gymnastica</name>
    <dbReference type="NCBI Taxonomy" id="73025"/>
    <lineage>
        <taxon>Eukaryota</taxon>
        <taxon>Discoba</taxon>
        <taxon>Euglenozoa</taxon>
        <taxon>Euglenida</taxon>
        <taxon>Spirocuta</taxon>
        <taxon>Euglenophyceae</taxon>
        <taxon>Eutreptiales</taxon>
        <taxon>Eutreptiaceae</taxon>
        <taxon>Eutreptiella</taxon>
    </lineage>
</organism>